<dbReference type="PANTHER" id="PTHR33778">
    <property type="entry name" value="PROTEIN MGTC"/>
    <property type="match status" value="1"/>
</dbReference>
<dbReference type="PATRIC" id="fig|1183438.3.peg.1939"/>
<proteinExistence type="inferred from homology"/>
<organism evidence="9 10">
    <name type="scientific">Gloeobacter kilaueensis (strain ATCC BAA-2537 / CCAP 1431/1 / ULC 316 / JS1)</name>
    <dbReference type="NCBI Taxonomy" id="1183438"/>
    <lineage>
        <taxon>Bacteria</taxon>
        <taxon>Bacillati</taxon>
        <taxon>Cyanobacteriota</taxon>
        <taxon>Cyanophyceae</taxon>
        <taxon>Gloeobacterales</taxon>
        <taxon>Gloeobacteraceae</taxon>
        <taxon>Gloeobacter</taxon>
    </lineage>
</organism>
<feature type="transmembrane region" description="Helical" evidence="7">
    <location>
        <begin position="20"/>
        <end position="41"/>
    </location>
</feature>
<dbReference type="EMBL" id="CP003587">
    <property type="protein sequence ID" value="AGY58223.1"/>
    <property type="molecule type" value="Genomic_DNA"/>
</dbReference>
<dbReference type="GO" id="GO:0005886">
    <property type="term" value="C:plasma membrane"/>
    <property type="evidence" value="ECO:0007669"/>
    <property type="project" value="UniProtKB-SubCell"/>
</dbReference>
<dbReference type="InterPro" id="IPR049177">
    <property type="entry name" value="MgtC_SapB_SrpB_YhiD_N"/>
</dbReference>
<feature type="transmembrane region" description="Helical" evidence="7">
    <location>
        <begin position="47"/>
        <end position="68"/>
    </location>
</feature>
<protein>
    <submittedName>
        <fullName evidence="9">MgtC/SapB transporter</fullName>
    </submittedName>
</protein>
<name>U5QH55_GLOK1</name>
<feature type="domain" description="MgtC/SapB/SrpB/YhiD N-terminal" evidence="8">
    <location>
        <begin position="1"/>
        <end position="122"/>
    </location>
</feature>
<dbReference type="Proteomes" id="UP000017396">
    <property type="component" value="Chromosome"/>
</dbReference>
<dbReference type="Pfam" id="PF02308">
    <property type="entry name" value="MgtC"/>
    <property type="match status" value="1"/>
</dbReference>
<reference evidence="9 10" key="1">
    <citation type="journal article" date="2013" name="PLoS ONE">
        <title>Cultivation and Complete Genome Sequencing of Gloeobacter kilaueensis sp. nov., from a Lava Cave in Kilauea Caldera, Hawai'i.</title>
        <authorList>
            <person name="Saw J.H."/>
            <person name="Schatz M."/>
            <person name="Brown M.V."/>
            <person name="Kunkel D.D."/>
            <person name="Foster J.S."/>
            <person name="Shick H."/>
            <person name="Christensen S."/>
            <person name="Hou S."/>
            <person name="Wan X."/>
            <person name="Donachie S.P."/>
        </authorList>
    </citation>
    <scope>NUCLEOTIDE SEQUENCE [LARGE SCALE GENOMIC DNA]</scope>
    <source>
        <strain evidence="10">JS</strain>
    </source>
</reference>
<dbReference type="InterPro" id="IPR003416">
    <property type="entry name" value="MgtC/SapB/SrpB/YhiD_fam"/>
</dbReference>
<keyword evidence="3" id="KW-1003">Cell membrane</keyword>
<evidence type="ECO:0000256" key="6">
    <source>
        <dbReference type="ARBA" id="ARBA00023136"/>
    </source>
</evidence>
<keyword evidence="4 7" id="KW-0812">Transmembrane</keyword>
<keyword evidence="5 7" id="KW-1133">Transmembrane helix</keyword>
<sequence length="158" mass="16099">MLAGSAIGLNRNLRGKSAGLRTHALVCLGSALITLAGIELSGADTGAVLRVVQGVITGIGFLGAGVILRSQKAKRVLGLTTAATIWLAACFGIACGAGEWTLVLVALVLTLVVLVLGGPFERLIDGVILRVTGQKVVRTDTQPAGTQPSTDTADVQSR</sequence>
<comment type="subcellular location">
    <subcellularLocation>
        <location evidence="1">Cell membrane</location>
        <topology evidence="1">Multi-pass membrane protein</topology>
    </subcellularLocation>
</comment>
<dbReference type="eggNOG" id="COG1285">
    <property type="taxonomic scope" value="Bacteria"/>
</dbReference>
<evidence type="ECO:0000256" key="5">
    <source>
        <dbReference type="ARBA" id="ARBA00022989"/>
    </source>
</evidence>
<keyword evidence="10" id="KW-1185">Reference proteome</keyword>
<feature type="transmembrane region" description="Helical" evidence="7">
    <location>
        <begin position="100"/>
        <end position="120"/>
    </location>
</feature>
<gene>
    <name evidence="9" type="primary">mgtC</name>
    <name evidence="9" type="ORF">GKIL_1977</name>
</gene>
<evidence type="ECO:0000256" key="3">
    <source>
        <dbReference type="ARBA" id="ARBA00022475"/>
    </source>
</evidence>
<evidence type="ECO:0000256" key="7">
    <source>
        <dbReference type="SAM" id="Phobius"/>
    </source>
</evidence>
<dbReference type="KEGG" id="glj:GKIL_1977"/>
<evidence type="ECO:0000259" key="8">
    <source>
        <dbReference type="Pfam" id="PF02308"/>
    </source>
</evidence>
<keyword evidence="6 7" id="KW-0472">Membrane</keyword>
<dbReference type="PANTHER" id="PTHR33778:SF1">
    <property type="entry name" value="MAGNESIUM TRANSPORTER YHID-RELATED"/>
    <property type="match status" value="1"/>
</dbReference>
<feature type="transmembrane region" description="Helical" evidence="7">
    <location>
        <begin position="75"/>
        <end position="94"/>
    </location>
</feature>
<dbReference type="HOGENOM" id="CLU_079292_1_1_3"/>
<evidence type="ECO:0000256" key="2">
    <source>
        <dbReference type="ARBA" id="ARBA00009298"/>
    </source>
</evidence>
<evidence type="ECO:0000313" key="10">
    <source>
        <dbReference type="Proteomes" id="UP000017396"/>
    </source>
</evidence>
<evidence type="ECO:0000256" key="1">
    <source>
        <dbReference type="ARBA" id="ARBA00004651"/>
    </source>
</evidence>
<evidence type="ECO:0000313" key="9">
    <source>
        <dbReference type="EMBL" id="AGY58223.1"/>
    </source>
</evidence>
<evidence type="ECO:0000256" key="4">
    <source>
        <dbReference type="ARBA" id="ARBA00022692"/>
    </source>
</evidence>
<dbReference type="AlphaFoldDB" id="U5QH55"/>
<comment type="similarity">
    <text evidence="2">Belongs to the MgtC/SapB family.</text>
</comment>
<accession>U5QH55</accession>
<dbReference type="PRINTS" id="PR01837">
    <property type="entry name" value="MGTCSAPBPROT"/>
</dbReference>
<dbReference type="STRING" id="1183438.GKIL_1977"/>